<comment type="domain">
    <text evidence="5">The PRC barrel domain binds ribosomal protein uS19.</text>
</comment>
<comment type="similarity">
    <text evidence="5">Belongs to the RimM family.</text>
</comment>
<organism evidence="9 10">
    <name type="scientific">Corticibacter populi</name>
    <dbReference type="NCBI Taxonomy" id="1550736"/>
    <lineage>
        <taxon>Bacteria</taxon>
        <taxon>Pseudomonadati</taxon>
        <taxon>Pseudomonadota</taxon>
        <taxon>Betaproteobacteria</taxon>
        <taxon>Burkholderiales</taxon>
        <taxon>Comamonadaceae</taxon>
        <taxon>Corticibacter</taxon>
    </lineage>
</organism>
<evidence type="ECO:0000313" key="10">
    <source>
        <dbReference type="Proteomes" id="UP000278006"/>
    </source>
</evidence>
<dbReference type="GO" id="GO:0005840">
    <property type="term" value="C:ribosome"/>
    <property type="evidence" value="ECO:0007669"/>
    <property type="project" value="InterPro"/>
</dbReference>
<dbReference type="NCBIfam" id="TIGR02273">
    <property type="entry name" value="16S_RimM"/>
    <property type="match status" value="1"/>
</dbReference>
<dbReference type="InterPro" id="IPR011033">
    <property type="entry name" value="PRC_barrel-like_sf"/>
</dbReference>
<keyword evidence="3 5" id="KW-0698">rRNA processing</keyword>
<keyword evidence="2 5" id="KW-0690">Ribosome biogenesis</keyword>
<evidence type="ECO:0000256" key="4">
    <source>
        <dbReference type="ARBA" id="ARBA00023186"/>
    </source>
</evidence>
<dbReference type="EMBL" id="RDQO01000001">
    <property type="protein sequence ID" value="RMX08583.1"/>
    <property type="molecule type" value="Genomic_DNA"/>
</dbReference>
<dbReference type="Gene3D" id="2.40.30.60">
    <property type="entry name" value="RimM"/>
    <property type="match status" value="1"/>
</dbReference>
<accession>A0A3M6R076</accession>
<keyword evidence="4 5" id="KW-0143">Chaperone</keyword>
<dbReference type="SUPFAM" id="SSF50346">
    <property type="entry name" value="PRC-barrel domain"/>
    <property type="match status" value="1"/>
</dbReference>
<evidence type="ECO:0000256" key="2">
    <source>
        <dbReference type="ARBA" id="ARBA00022517"/>
    </source>
</evidence>
<evidence type="ECO:0000259" key="7">
    <source>
        <dbReference type="Pfam" id="PF01782"/>
    </source>
</evidence>
<dbReference type="AlphaFoldDB" id="A0A3M6R076"/>
<gene>
    <name evidence="5 9" type="primary">rimM</name>
    <name evidence="9" type="ORF">D8I35_05800</name>
</gene>
<dbReference type="SUPFAM" id="SSF50447">
    <property type="entry name" value="Translation proteins"/>
    <property type="match status" value="1"/>
</dbReference>
<dbReference type="Pfam" id="PF24986">
    <property type="entry name" value="PRC_RimM"/>
    <property type="match status" value="1"/>
</dbReference>
<evidence type="ECO:0000256" key="3">
    <source>
        <dbReference type="ARBA" id="ARBA00022552"/>
    </source>
</evidence>
<comment type="subunit">
    <text evidence="5">Binds ribosomal protein uS19.</text>
</comment>
<dbReference type="GO" id="GO:0005737">
    <property type="term" value="C:cytoplasm"/>
    <property type="evidence" value="ECO:0007669"/>
    <property type="project" value="UniProtKB-SubCell"/>
</dbReference>
<dbReference type="InterPro" id="IPR009000">
    <property type="entry name" value="Transl_B-barrel_sf"/>
</dbReference>
<comment type="caution">
    <text evidence="9">The sequence shown here is derived from an EMBL/GenBank/DDBJ whole genome shotgun (WGS) entry which is preliminary data.</text>
</comment>
<feature type="domain" description="Ribosome maturation factor RimM PRC barrel" evidence="8">
    <location>
        <begin position="168"/>
        <end position="238"/>
    </location>
</feature>
<dbReference type="GO" id="GO:0042274">
    <property type="term" value="P:ribosomal small subunit biogenesis"/>
    <property type="evidence" value="ECO:0007669"/>
    <property type="project" value="UniProtKB-UniRule"/>
</dbReference>
<dbReference type="Proteomes" id="UP000278006">
    <property type="component" value="Unassembled WGS sequence"/>
</dbReference>
<dbReference type="GO" id="GO:0043022">
    <property type="term" value="F:ribosome binding"/>
    <property type="evidence" value="ECO:0007669"/>
    <property type="project" value="InterPro"/>
</dbReference>
<dbReference type="InterPro" id="IPR036976">
    <property type="entry name" value="RimM_N_sf"/>
</dbReference>
<dbReference type="InterPro" id="IPR002676">
    <property type="entry name" value="RimM_N"/>
</dbReference>
<dbReference type="HAMAP" id="MF_00014">
    <property type="entry name" value="Ribosome_mat_RimM"/>
    <property type="match status" value="1"/>
</dbReference>
<dbReference type="Pfam" id="PF01782">
    <property type="entry name" value="RimM"/>
    <property type="match status" value="1"/>
</dbReference>
<protein>
    <recommendedName>
        <fullName evidence="5">Ribosome maturation factor RimM</fullName>
    </recommendedName>
</protein>
<keyword evidence="1 5" id="KW-0963">Cytoplasm</keyword>
<evidence type="ECO:0000256" key="1">
    <source>
        <dbReference type="ARBA" id="ARBA00022490"/>
    </source>
</evidence>
<feature type="domain" description="RimM N-terminal" evidence="7">
    <location>
        <begin position="65"/>
        <end position="157"/>
    </location>
</feature>
<dbReference type="PANTHER" id="PTHR33692:SF1">
    <property type="entry name" value="RIBOSOME MATURATION FACTOR RIMM"/>
    <property type="match status" value="1"/>
</dbReference>
<sequence>MAKTAPRHLPLPASSSAPDQKKSQRANADPTASTAHAAAVRSKVVQALAPAQVDAAALPSDLVELGHVLGAWGVRGAVKLAPYSADAQVLQQAAVWYLLPPATGRRPAGGALRAPLKLAVQQLREQGDGLVASFEGLDDRDVAEALRGAQIAVPRSDFPPLPEGEYYWLDLLGMAVHNREGVLLGTVQDMLSNGPQSVLVVQQQEEAGMTERLIPFVEAYVDGVDPAARLIRVDWQPDY</sequence>
<dbReference type="InterPro" id="IPR011961">
    <property type="entry name" value="RimM"/>
</dbReference>
<evidence type="ECO:0000259" key="8">
    <source>
        <dbReference type="Pfam" id="PF24986"/>
    </source>
</evidence>
<name>A0A3M6R076_9BURK</name>
<dbReference type="PANTHER" id="PTHR33692">
    <property type="entry name" value="RIBOSOME MATURATION FACTOR RIMM"/>
    <property type="match status" value="1"/>
</dbReference>
<dbReference type="InterPro" id="IPR056792">
    <property type="entry name" value="PRC_RimM"/>
</dbReference>
<reference evidence="9 10" key="1">
    <citation type="submission" date="2018-10" db="EMBL/GenBank/DDBJ databases">
        <title>Draft genome of Cortibacter populi DSM10536.</title>
        <authorList>
            <person name="Bernier A.-M."/>
            <person name="Bernard K."/>
        </authorList>
    </citation>
    <scope>NUCLEOTIDE SEQUENCE [LARGE SCALE GENOMIC DNA]</scope>
    <source>
        <strain evidence="9 10">DSM 105136</strain>
    </source>
</reference>
<feature type="region of interest" description="Disordered" evidence="6">
    <location>
        <begin position="1"/>
        <end position="34"/>
    </location>
</feature>
<comment type="function">
    <text evidence="5">An accessory protein needed during the final step in the assembly of 30S ribosomal subunit, possibly for assembly of the head region. Essential for efficient processing of 16S rRNA. May be needed both before and after RbfA during the maturation of 16S rRNA. It has affinity for free ribosomal 30S subunits but not for 70S ribosomes.</text>
</comment>
<dbReference type="GO" id="GO:0006364">
    <property type="term" value="P:rRNA processing"/>
    <property type="evidence" value="ECO:0007669"/>
    <property type="project" value="UniProtKB-UniRule"/>
</dbReference>
<dbReference type="RefSeq" id="WP_122226708.1">
    <property type="nucleotide sequence ID" value="NZ_RDQO01000001.1"/>
</dbReference>
<evidence type="ECO:0000256" key="6">
    <source>
        <dbReference type="SAM" id="MobiDB-lite"/>
    </source>
</evidence>
<proteinExistence type="inferred from homology"/>
<dbReference type="OrthoDB" id="9783509at2"/>
<keyword evidence="10" id="KW-1185">Reference proteome</keyword>
<comment type="subcellular location">
    <subcellularLocation>
        <location evidence="5">Cytoplasm</location>
    </subcellularLocation>
</comment>
<evidence type="ECO:0000256" key="5">
    <source>
        <dbReference type="HAMAP-Rule" id="MF_00014"/>
    </source>
</evidence>
<dbReference type="Gene3D" id="2.30.30.240">
    <property type="entry name" value="PRC-barrel domain"/>
    <property type="match status" value="1"/>
</dbReference>
<evidence type="ECO:0000313" key="9">
    <source>
        <dbReference type="EMBL" id="RMX08583.1"/>
    </source>
</evidence>